<proteinExistence type="predicted"/>
<dbReference type="EMBL" id="GBRH01273518">
    <property type="protein sequence ID" value="JAD24377.1"/>
    <property type="molecule type" value="Transcribed_RNA"/>
</dbReference>
<evidence type="ECO:0000256" key="1">
    <source>
        <dbReference type="SAM" id="MobiDB-lite"/>
    </source>
</evidence>
<protein>
    <submittedName>
        <fullName evidence="2">Uncharacterized protein</fullName>
    </submittedName>
</protein>
<organism evidence="2">
    <name type="scientific">Arundo donax</name>
    <name type="common">Giant reed</name>
    <name type="synonym">Donax arundinaceus</name>
    <dbReference type="NCBI Taxonomy" id="35708"/>
    <lineage>
        <taxon>Eukaryota</taxon>
        <taxon>Viridiplantae</taxon>
        <taxon>Streptophyta</taxon>
        <taxon>Embryophyta</taxon>
        <taxon>Tracheophyta</taxon>
        <taxon>Spermatophyta</taxon>
        <taxon>Magnoliopsida</taxon>
        <taxon>Liliopsida</taxon>
        <taxon>Poales</taxon>
        <taxon>Poaceae</taxon>
        <taxon>PACMAD clade</taxon>
        <taxon>Arundinoideae</taxon>
        <taxon>Arundineae</taxon>
        <taxon>Arundo</taxon>
    </lineage>
</organism>
<dbReference type="AlphaFoldDB" id="A0A0A8YNR1"/>
<name>A0A0A8YNR1_ARUDO</name>
<reference evidence="2" key="2">
    <citation type="journal article" date="2015" name="Data Brief">
        <title>Shoot transcriptome of the giant reed, Arundo donax.</title>
        <authorList>
            <person name="Barrero R.A."/>
            <person name="Guerrero F.D."/>
            <person name="Moolhuijzen P."/>
            <person name="Goolsby J.A."/>
            <person name="Tidwell J."/>
            <person name="Bellgard S.E."/>
            <person name="Bellgard M.I."/>
        </authorList>
    </citation>
    <scope>NUCLEOTIDE SEQUENCE</scope>
    <source>
        <tissue evidence="2">Shoot tissue taken approximately 20 cm above the soil surface</tissue>
    </source>
</reference>
<evidence type="ECO:0000313" key="2">
    <source>
        <dbReference type="EMBL" id="JAD24377.1"/>
    </source>
</evidence>
<accession>A0A0A8YNR1</accession>
<reference evidence="2" key="1">
    <citation type="submission" date="2014-09" db="EMBL/GenBank/DDBJ databases">
        <authorList>
            <person name="Magalhaes I.L.F."/>
            <person name="Oliveira U."/>
            <person name="Santos F.R."/>
            <person name="Vidigal T.H.D.A."/>
            <person name="Brescovit A.D."/>
            <person name="Santos A.J."/>
        </authorList>
    </citation>
    <scope>NUCLEOTIDE SEQUENCE</scope>
    <source>
        <tissue evidence="2">Shoot tissue taken approximately 20 cm above the soil surface</tissue>
    </source>
</reference>
<sequence length="42" mass="5082">MTDEETYENEHEDPDYIEGQEDNFDGEPDYEFVDEEGIEYED</sequence>
<feature type="region of interest" description="Disordered" evidence="1">
    <location>
        <begin position="1"/>
        <end position="28"/>
    </location>
</feature>